<comment type="caution">
    <text evidence="1">The sequence shown here is derived from an EMBL/GenBank/DDBJ whole genome shotgun (WGS) entry which is preliminary data.</text>
</comment>
<accession>A0A315XMH9</accession>
<organism evidence="1 2">
    <name type="scientific">Methanobrevibacter thaueri</name>
    <dbReference type="NCBI Taxonomy" id="190975"/>
    <lineage>
        <taxon>Archaea</taxon>
        <taxon>Methanobacteriati</taxon>
        <taxon>Methanobacteriota</taxon>
        <taxon>Methanomada group</taxon>
        <taxon>Methanobacteria</taxon>
        <taxon>Methanobacteriales</taxon>
        <taxon>Methanobacteriaceae</taxon>
        <taxon>Methanobrevibacter</taxon>
    </lineage>
</organism>
<dbReference type="AlphaFoldDB" id="A0A315XMH9"/>
<proteinExistence type="predicted"/>
<evidence type="ECO:0000313" key="2">
    <source>
        <dbReference type="Proteomes" id="UP000251717"/>
    </source>
</evidence>
<protein>
    <submittedName>
        <fullName evidence="1">Uncharacterized protein</fullName>
    </submittedName>
</protein>
<evidence type="ECO:0000313" key="1">
    <source>
        <dbReference type="EMBL" id="PWB86767.1"/>
    </source>
</evidence>
<dbReference type="Proteomes" id="UP000251717">
    <property type="component" value="Unassembled WGS sequence"/>
</dbReference>
<sequence>MLLVSKIMLMNHNDMLDSLLKRNISLKSRLMHEQLKYGNYSYGCLKKHSQLFLNEYRNENSLYKSASRIGMNYSDVLTWYFQGQLGNPVFKGFYQSIKRINKNQVSEDIEIEENIEIEEDEIPEDNSIGGEYVISQYGDGWSYKTFIDGEKIFLISDDLKKLKDKVRFKHLPLD</sequence>
<gene>
    <name evidence="1" type="ORF">MBBTH_11790</name>
</gene>
<keyword evidence="2" id="KW-1185">Reference proteome</keyword>
<name>A0A315XMH9_9EURY</name>
<dbReference type="EMBL" id="MZGS01000023">
    <property type="protein sequence ID" value="PWB86767.1"/>
    <property type="molecule type" value="Genomic_DNA"/>
</dbReference>
<reference evidence="1 2" key="1">
    <citation type="submission" date="2017-03" db="EMBL/GenBank/DDBJ databases">
        <title>Genome sequence of Methanobrevibacter thaueri.</title>
        <authorList>
            <person name="Poehlein A."/>
            <person name="Seedorf H."/>
            <person name="Daniel R."/>
        </authorList>
    </citation>
    <scope>NUCLEOTIDE SEQUENCE [LARGE SCALE GENOMIC DNA]</scope>
    <source>
        <strain evidence="1 2">DSM 11995</strain>
    </source>
</reference>